<dbReference type="AlphaFoldDB" id="A0A7H8XLJ0"/>
<evidence type="ECO:0000313" key="2">
    <source>
        <dbReference type="Proteomes" id="UP000509335"/>
    </source>
</evidence>
<accession>A0A7H8XLJ0</accession>
<proteinExistence type="predicted"/>
<protein>
    <submittedName>
        <fullName evidence="1">Uncharacterized protein</fullName>
    </submittedName>
</protein>
<name>A0A7H8XLJ0_9ACTN</name>
<dbReference type="KEGG" id="mcab:HXZ27_15475"/>
<dbReference type="EMBL" id="CP058322">
    <property type="protein sequence ID" value="QLD25428.1"/>
    <property type="molecule type" value="Genomic_DNA"/>
</dbReference>
<sequence>MSAATCTCPIRWRCLYAIIEGVRYEVVPSPVDTAISLLFRGWCAGCGVEFTHPFRVSAARERAA</sequence>
<organism evidence="1 2">
    <name type="scientific">Micromonospora carbonacea</name>
    <dbReference type="NCBI Taxonomy" id="47853"/>
    <lineage>
        <taxon>Bacteria</taxon>
        <taxon>Bacillati</taxon>
        <taxon>Actinomycetota</taxon>
        <taxon>Actinomycetes</taxon>
        <taxon>Micromonosporales</taxon>
        <taxon>Micromonosporaceae</taxon>
        <taxon>Micromonospora</taxon>
    </lineage>
</organism>
<reference evidence="1 2" key="1">
    <citation type="submission" date="2020-07" db="EMBL/GenBank/DDBJ databases">
        <title>A bifunctional nitrone conjugated secondary metabolite targeting the ribosome.</title>
        <authorList>
            <person name="Limbrick E.M."/>
            <person name="Graf M."/>
            <person name="Derewacz D.K."/>
            <person name="Nguyen F."/>
            <person name="Spraggins J.M."/>
            <person name="Wieland M."/>
            <person name="Ynigez-Gutierrez A.E."/>
            <person name="Reisman B.J."/>
            <person name="Zinshteyn B."/>
            <person name="McCulloch K."/>
            <person name="Iverson T.M."/>
            <person name="Green R."/>
            <person name="Wilson D.N."/>
            <person name="Bachmann B.O."/>
        </authorList>
    </citation>
    <scope>NUCLEOTIDE SEQUENCE [LARGE SCALE GENOMIC DNA]</scope>
    <source>
        <strain evidence="2">aurantiaca</strain>
    </source>
</reference>
<dbReference type="Proteomes" id="UP000509335">
    <property type="component" value="Chromosome"/>
</dbReference>
<gene>
    <name evidence="1" type="ORF">HXZ27_15475</name>
</gene>
<evidence type="ECO:0000313" key="1">
    <source>
        <dbReference type="EMBL" id="QLD25428.1"/>
    </source>
</evidence>